<reference evidence="3 4" key="1">
    <citation type="submission" date="2014-12" db="EMBL/GenBank/DDBJ databases">
        <title>Draft Genome Sequence of Pseudoalteromonas luteoviolacea HI1.</title>
        <authorList>
            <person name="Asahina A.Y."/>
            <person name="Hadfield M.G."/>
        </authorList>
    </citation>
    <scope>NUCLEOTIDE SEQUENCE [LARGE SCALE GENOMIC DNA]</scope>
    <source>
        <strain evidence="3 4">HI1</strain>
    </source>
</reference>
<evidence type="ECO:0000313" key="3">
    <source>
        <dbReference type="EMBL" id="KID55528.1"/>
    </source>
</evidence>
<dbReference type="Proteomes" id="UP000031327">
    <property type="component" value="Unassembled WGS sequence"/>
</dbReference>
<evidence type="ECO:0000256" key="1">
    <source>
        <dbReference type="SAM" id="MobiDB-lite"/>
    </source>
</evidence>
<dbReference type="OrthoDB" id="5899304at2"/>
<proteinExistence type="predicted"/>
<name>A0A0C1MM32_9GAMM</name>
<evidence type="ECO:0000259" key="2">
    <source>
        <dbReference type="Pfam" id="PF18623"/>
    </source>
</evidence>
<gene>
    <name evidence="3" type="ORF">JF50_20180</name>
</gene>
<dbReference type="InterPro" id="IPR041419">
    <property type="entry name" value="TnsE_C"/>
</dbReference>
<feature type="region of interest" description="Disordered" evidence="1">
    <location>
        <begin position="333"/>
        <end position="375"/>
    </location>
</feature>
<dbReference type="Pfam" id="PF18623">
    <property type="entry name" value="TnsE_C"/>
    <property type="match status" value="1"/>
</dbReference>
<feature type="compositionally biased region" description="Acidic residues" evidence="1">
    <location>
        <begin position="298"/>
        <end position="309"/>
    </location>
</feature>
<dbReference type="RefSeq" id="WP_039611182.1">
    <property type="nucleotide sequence ID" value="NZ_JWIC01000008.1"/>
</dbReference>
<evidence type="ECO:0000313" key="4">
    <source>
        <dbReference type="Proteomes" id="UP000031327"/>
    </source>
</evidence>
<protein>
    <submittedName>
        <fullName evidence="3">Transposon Tn7 transposition transposition regulatory protein TnsE</fullName>
    </submittedName>
</protein>
<accession>A0A0C1MM32</accession>
<comment type="caution">
    <text evidence="3">The sequence shown here is derived from an EMBL/GenBank/DDBJ whole genome shotgun (WGS) entry which is preliminary data.</text>
</comment>
<dbReference type="EMBL" id="JWIC01000008">
    <property type="protein sequence ID" value="KID55528.1"/>
    <property type="molecule type" value="Genomic_DNA"/>
</dbReference>
<sequence length="542" mass="61979">MTQADRFKTLPDNARIQGMGNIFKYHDRKTWDIGVRFKNTTRKSLKLSQLPYLSRQVVLNQTVSAIPPGYPIEFTLPARALWQTALVGESELVKFKLGDEQSQICFKFSYDDKTIFLPQLELARALFFTNNYLANAALVSNALDFEFDVDYSPEQDDEEFPLDIVINALPTTQCPKILFENEGFKHQLAWILLNRDIKNSFNSIYQYFSQELVTTPKYQHWTFRFEPPELEGVKVVARGWKSSDASTWFINRIELLNGLFFPDIADIGFSHPRTIGRKSGSESGKGGTYPQLPTQREIDEDSDGSEDNESALIFCDATQRIYNRVPRTRKVYAKTKKGSGSKENEDKPNPLPPEVSTEDPNSRGDTPRAAVDGLDDQTDNTHLYLNKFDSFFKMLEILEKEYGFNQSKPIVRKLPEVGRSKSHMMENGSARCMAIVKVEYQNEGYFLLEVDTSDGRASIATKVISARALALKGKLRDFIVEIERGLLSNQFCWPKRYFDELVGEGNHKGISHQKSKNEGKLSDEEMNRWAVRFISVLTHLFN</sequence>
<organism evidence="3 4">
    <name type="scientific">Pseudoalteromonas luteoviolacea</name>
    <dbReference type="NCBI Taxonomy" id="43657"/>
    <lineage>
        <taxon>Bacteria</taxon>
        <taxon>Pseudomonadati</taxon>
        <taxon>Pseudomonadota</taxon>
        <taxon>Gammaproteobacteria</taxon>
        <taxon>Alteromonadales</taxon>
        <taxon>Pseudoalteromonadaceae</taxon>
        <taxon>Pseudoalteromonas</taxon>
    </lineage>
</organism>
<feature type="domain" description="TnsE C-terminal" evidence="2">
    <location>
        <begin position="386"/>
        <end position="533"/>
    </location>
</feature>
<feature type="region of interest" description="Disordered" evidence="1">
    <location>
        <begin position="275"/>
        <end position="310"/>
    </location>
</feature>
<dbReference type="AlphaFoldDB" id="A0A0C1MM32"/>